<dbReference type="GO" id="GO:0015627">
    <property type="term" value="C:type II protein secretion system complex"/>
    <property type="evidence" value="ECO:0007669"/>
    <property type="project" value="TreeGrafter"/>
</dbReference>
<gene>
    <name evidence="4" type="ORF">AFI02nite_21310</name>
</gene>
<feature type="domain" description="Type II/III secretion system secretin-like" evidence="2">
    <location>
        <begin position="234"/>
        <end position="388"/>
    </location>
</feature>
<dbReference type="PANTHER" id="PTHR30332">
    <property type="entry name" value="PROBABLE GENERAL SECRETION PATHWAY PROTEIN D"/>
    <property type="match status" value="1"/>
</dbReference>
<accession>A0A510UMN1</accession>
<dbReference type="RefSeq" id="WP_146864341.1">
    <property type="nucleotide sequence ID" value="NZ_BJTZ01000012.1"/>
</dbReference>
<comment type="similarity">
    <text evidence="1">Belongs to the bacterial secretin family.</text>
</comment>
<dbReference type="Proteomes" id="UP000321787">
    <property type="component" value="Unassembled WGS sequence"/>
</dbReference>
<reference evidence="4 5" key="1">
    <citation type="submission" date="2019-07" db="EMBL/GenBank/DDBJ databases">
        <title>Whole genome shotgun sequence of Aliivibrio fischeri NBRC 101058.</title>
        <authorList>
            <person name="Hosoyama A."/>
            <person name="Uohara A."/>
            <person name="Ohji S."/>
            <person name="Ichikawa N."/>
        </authorList>
    </citation>
    <scope>NUCLEOTIDE SEQUENCE [LARGE SCALE GENOMIC DNA]</scope>
    <source>
        <strain evidence="4 5">NBRC 101058</strain>
    </source>
</reference>
<dbReference type="GO" id="GO:0009306">
    <property type="term" value="P:protein secretion"/>
    <property type="evidence" value="ECO:0007669"/>
    <property type="project" value="InterPro"/>
</dbReference>
<dbReference type="InterPro" id="IPR001775">
    <property type="entry name" value="GspD/PilQ"/>
</dbReference>
<sequence>MRYRILIILTVLLSIVSLNVRAKEIENLSAGDAKSITTTTEIGSVFISNPKVADYKIIDKYKVVLFGREVGDSVFIAFDVQGHELLNKKIIVSRNYSGIEQQVKLRFPTSDIDIFAIGTNAVVSGTVLNEEDRDQIYEMVATLLFDDSADNNAQDDRTELTYMDKLNFEGVVNQIEVVRTKQVNVKLTIAEVSHSFMQDFGIKVGSNGQAGIFVDQLVHFSASDIVSVITAVGTDSVGQVLAEPNLSVISGEDASFLVGGELPVVTVIDGATNVQYKEFGVKLDLTAKVERDDKIKLALAPSVSSLDTQYANDNYNLPSLKTRSARTTVELGDGQSFVLGGLLNSEEKESLTRIPFVGDIPILGALFRHTGTERNKTELIIVATVNLVQPVKANQIQLPTMQKTSTLRRFLGMGSDYERAEDQWASEVLNAGGFRK</sequence>
<evidence type="ECO:0000259" key="3">
    <source>
        <dbReference type="Pfam" id="PF13629"/>
    </source>
</evidence>
<dbReference type="InterPro" id="IPR004846">
    <property type="entry name" value="T2SS/T3SS_dom"/>
</dbReference>
<dbReference type="InterPro" id="IPR032789">
    <property type="entry name" value="T2SS-T3SS_pil_N"/>
</dbReference>
<dbReference type="PRINTS" id="PR00811">
    <property type="entry name" value="BCTERIALGSPD"/>
</dbReference>
<dbReference type="EMBL" id="BJTZ01000012">
    <property type="protein sequence ID" value="GEK14095.1"/>
    <property type="molecule type" value="Genomic_DNA"/>
</dbReference>
<dbReference type="Pfam" id="PF13629">
    <property type="entry name" value="T2SS-T3SS_pil_N"/>
    <property type="match status" value="1"/>
</dbReference>
<organism evidence="4 5">
    <name type="scientific">Aliivibrio fischeri</name>
    <name type="common">Vibrio fischeri</name>
    <dbReference type="NCBI Taxonomy" id="668"/>
    <lineage>
        <taxon>Bacteria</taxon>
        <taxon>Pseudomonadati</taxon>
        <taxon>Pseudomonadota</taxon>
        <taxon>Gammaproteobacteria</taxon>
        <taxon>Vibrionales</taxon>
        <taxon>Vibrionaceae</taxon>
        <taxon>Aliivibrio</taxon>
    </lineage>
</organism>
<dbReference type="AlphaFoldDB" id="A0A510UMN1"/>
<evidence type="ECO:0000313" key="4">
    <source>
        <dbReference type="EMBL" id="GEK14095.1"/>
    </source>
</evidence>
<protein>
    <submittedName>
        <fullName evidence="4">General secretion pathway protein GspD</fullName>
    </submittedName>
</protein>
<comment type="caution">
    <text evidence="4">The sequence shown here is derived from an EMBL/GenBank/DDBJ whole genome shotgun (WGS) entry which is preliminary data.</text>
</comment>
<dbReference type="InterPro" id="IPR050810">
    <property type="entry name" value="Bact_Secretion_Sys_Channel"/>
</dbReference>
<evidence type="ECO:0000256" key="1">
    <source>
        <dbReference type="RuleBase" id="RU004003"/>
    </source>
</evidence>
<feature type="domain" description="Pilus formation protein N-terminal" evidence="3">
    <location>
        <begin position="27"/>
        <end position="93"/>
    </location>
</feature>
<name>A0A510UMN1_ALIFS</name>
<evidence type="ECO:0000259" key="2">
    <source>
        <dbReference type="Pfam" id="PF00263"/>
    </source>
</evidence>
<dbReference type="Pfam" id="PF00263">
    <property type="entry name" value="Secretin"/>
    <property type="match status" value="1"/>
</dbReference>
<dbReference type="PANTHER" id="PTHR30332:SF17">
    <property type="entry name" value="TYPE IV PILIATION SYSTEM PROTEIN DR_0774-RELATED"/>
    <property type="match status" value="1"/>
</dbReference>
<evidence type="ECO:0000313" key="5">
    <source>
        <dbReference type="Proteomes" id="UP000321787"/>
    </source>
</evidence>
<proteinExistence type="inferred from homology"/>